<evidence type="ECO:0000313" key="7">
    <source>
        <dbReference type="EMBL" id="POR52544.1"/>
    </source>
</evidence>
<dbReference type="EMBL" id="PQFZ01000005">
    <property type="protein sequence ID" value="POR52544.1"/>
    <property type="molecule type" value="Genomic_DNA"/>
</dbReference>
<dbReference type="GO" id="GO:0004067">
    <property type="term" value="F:asparaginase activity"/>
    <property type="evidence" value="ECO:0007669"/>
    <property type="project" value="UniProtKB-UniRule"/>
</dbReference>
<organism evidence="7 8">
    <name type="scientific">Bosea psychrotolerans</name>
    <dbReference type="NCBI Taxonomy" id="1871628"/>
    <lineage>
        <taxon>Bacteria</taxon>
        <taxon>Pseudomonadati</taxon>
        <taxon>Pseudomonadota</taxon>
        <taxon>Alphaproteobacteria</taxon>
        <taxon>Hyphomicrobiales</taxon>
        <taxon>Boseaceae</taxon>
        <taxon>Bosea</taxon>
    </lineage>
</organism>
<dbReference type="PROSITE" id="PS00144">
    <property type="entry name" value="ASN_GLN_ASE_1"/>
    <property type="match status" value="1"/>
</dbReference>
<dbReference type="InterPro" id="IPR020827">
    <property type="entry name" value="Asparaginase/glutaminase_AS1"/>
</dbReference>
<evidence type="ECO:0000256" key="2">
    <source>
        <dbReference type="ARBA" id="ARBA00022801"/>
    </source>
</evidence>
<dbReference type="Proteomes" id="UP000236919">
    <property type="component" value="Unassembled WGS sequence"/>
</dbReference>
<evidence type="ECO:0000259" key="5">
    <source>
        <dbReference type="Pfam" id="PF00710"/>
    </source>
</evidence>
<dbReference type="RefSeq" id="WP_103718305.1">
    <property type="nucleotide sequence ID" value="NZ_PQFZ01000005.1"/>
</dbReference>
<dbReference type="PIRSF" id="PIRSF500176">
    <property type="entry name" value="L_ASNase"/>
    <property type="match status" value="1"/>
</dbReference>
<feature type="domain" description="L-asparaginase N-terminal" evidence="5">
    <location>
        <begin position="5"/>
        <end position="201"/>
    </location>
</feature>
<comment type="similarity">
    <text evidence="1">Belongs to the asparaginase 1 family.</text>
</comment>
<dbReference type="PRINTS" id="PR00139">
    <property type="entry name" value="ASNGLNASE"/>
</dbReference>
<dbReference type="AlphaFoldDB" id="A0A2S4MCV2"/>
<dbReference type="InterPro" id="IPR004550">
    <property type="entry name" value="AsnASE_II"/>
</dbReference>
<accession>A0A2S4MCV2</accession>
<dbReference type="PIRSF" id="PIRSF001220">
    <property type="entry name" value="L-ASNase_gatD"/>
    <property type="match status" value="1"/>
</dbReference>
<dbReference type="FunFam" id="3.40.50.1170:FF:000001">
    <property type="entry name" value="L-asparaginase 2"/>
    <property type="match status" value="1"/>
</dbReference>
<sequence length="332" mass="35073">MGRGRVAVIGTGGTIGAVGRDVFDLHDYDANGVILDAGQLLEALPRRDGDPVCYAVPFSAVPSTRIGFKEWRELARLCAKLVADDPELSGIVITHGTSTLEETAYFLNLTVTVTIPVVLVGSMRPSNGLSSDGALNLRNGIRVAACPEAVGLGVLVVLNDEIHAARDVTKCSSSRVQAFQSPVHGLLGQVDSDRIAFYRRPLRAHAPDTEFAIEQIEALPRVDILYAYVGGDDVLARAAIGAGARGIVSAGFAPGATTQEEKAALREAAANGIIVVQSTRAGTGRVPETSGLAKSGFLSADDLNPQKARILLALALTRSDDVKEIEGMFRRY</sequence>
<dbReference type="OrthoDB" id="9788068at2"/>
<dbReference type="PANTHER" id="PTHR11707">
    <property type="entry name" value="L-ASPARAGINASE"/>
    <property type="match status" value="1"/>
</dbReference>
<comment type="caution">
    <text evidence="7">The sequence shown here is derived from an EMBL/GenBank/DDBJ whole genome shotgun (WGS) entry which is preliminary data.</text>
</comment>
<evidence type="ECO:0000313" key="8">
    <source>
        <dbReference type="Proteomes" id="UP000236919"/>
    </source>
</evidence>
<dbReference type="Gene3D" id="3.40.50.40">
    <property type="match status" value="1"/>
</dbReference>
<dbReference type="InterPro" id="IPR027474">
    <property type="entry name" value="L-asparaginase_N"/>
</dbReference>
<dbReference type="InterPro" id="IPR040919">
    <property type="entry name" value="Asparaginase_C"/>
</dbReference>
<dbReference type="CDD" id="cd08964">
    <property type="entry name" value="L-asparaginase_II"/>
    <property type="match status" value="1"/>
</dbReference>
<dbReference type="Pfam" id="PF00710">
    <property type="entry name" value="Asparaginase"/>
    <property type="match status" value="1"/>
</dbReference>
<reference evidence="7 8" key="1">
    <citation type="submission" date="2018-01" db="EMBL/GenBank/DDBJ databases">
        <title>Genomic Encyclopedia of Type Strains, Phase III (KMG-III): the genomes of soil and plant-associated and newly described type strains.</title>
        <authorList>
            <person name="Whitman W."/>
        </authorList>
    </citation>
    <scope>NUCLEOTIDE SEQUENCE [LARGE SCALE GENOMIC DNA]</scope>
    <source>
        <strain evidence="7 8">1131</strain>
    </source>
</reference>
<evidence type="ECO:0000256" key="4">
    <source>
        <dbReference type="PROSITE-ProRule" id="PRU10099"/>
    </source>
</evidence>
<evidence type="ECO:0000256" key="3">
    <source>
        <dbReference type="PIRSR" id="PIRSR001220-1"/>
    </source>
</evidence>
<feature type="active site" evidence="4">
    <location>
        <position position="14"/>
    </location>
</feature>
<evidence type="ECO:0000256" key="1">
    <source>
        <dbReference type="ARBA" id="ARBA00010518"/>
    </source>
</evidence>
<dbReference type="GO" id="GO:0006528">
    <property type="term" value="P:asparagine metabolic process"/>
    <property type="evidence" value="ECO:0007669"/>
    <property type="project" value="InterPro"/>
</dbReference>
<dbReference type="SUPFAM" id="SSF53774">
    <property type="entry name" value="Glutaminase/Asparaginase"/>
    <property type="match status" value="1"/>
</dbReference>
<protein>
    <submittedName>
        <fullName evidence="7">L-asparaginase</fullName>
    </submittedName>
</protein>
<dbReference type="InterPro" id="IPR037152">
    <property type="entry name" value="L-asparaginase_N_sf"/>
</dbReference>
<dbReference type="InterPro" id="IPR006034">
    <property type="entry name" value="Asparaginase/glutaminase-like"/>
</dbReference>
<keyword evidence="8" id="KW-1185">Reference proteome</keyword>
<feature type="domain" description="Asparaginase/glutaminase C-terminal" evidence="6">
    <location>
        <begin position="221"/>
        <end position="329"/>
    </location>
</feature>
<keyword evidence="2" id="KW-0378">Hydrolase</keyword>
<evidence type="ECO:0000259" key="6">
    <source>
        <dbReference type="Pfam" id="PF17763"/>
    </source>
</evidence>
<name>A0A2S4MCV2_9HYPH</name>
<dbReference type="Pfam" id="PF17763">
    <property type="entry name" value="Asparaginase_C"/>
    <property type="match status" value="1"/>
</dbReference>
<feature type="active site" description="O-isoaspartyl threonine intermediate" evidence="3">
    <location>
        <position position="14"/>
    </location>
</feature>
<dbReference type="SMART" id="SM00870">
    <property type="entry name" value="Asparaginase"/>
    <property type="match status" value="1"/>
</dbReference>
<proteinExistence type="inferred from homology"/>
<gene>
    <name evidence="7" type="ORF">CYD53_105209</name>
</gene>
<dbReference type="PANTHER" id="PTHR11707:SF28">
    <property type="entry name" value="60 KDA LYSOPHOSPHOLIPASE"/>
    <property type="match status" value="1"/>
</dbReference>
<dbReference type="InterPro" id="IPR036152">
    <property type="entry name" value="Asp/glu_Ase-like_sf"/>
</dbReference>
<dbReference type="Gene3D" id="3.40.50.1170">
    <property type="entry name" value="L-asparaginase, N-terminal domain"/>
    <property type="match status" value="1"/>
</dbReference>
<dbReference type="PROSITE" id="PS51732">
    <property type="entry name" value="ASN_GLN_ASE_3"/>
    <property type="match status" value="1"/>
</dbReference>
<dbReference type="InterPro" id="IPR027473">
    <property type="entry name" value="L-asparaginase_C"/>
</dbReference>